<keyword evidence="3" id="KW-0862">Zinc</keyword>
<dbReference type="Gene3D" id="3.30.40.10">
    <property type="entry name" value="Zinc/RING finger domain, C3HC4 (zinc finger)"/>
    <property type="match status" value="1"/>
</dbReference>
<evidence type="ECO:0000256" key="4">
    <source>
        <dbReference type="SAM" id="MobiDB-lite"/>
    </source>
</evidence>
<evidence type="ECO:0000256" key="3">
    <source>
        <dbReference type="ARBA" id="ARBA00022833"/>
    </source>
</evidence>
<feature type="domain" description="RanBP2-type" evidence="5">
    <location>
        <begin position="480"/>
        <end position="499"/>
    </location>
</feature>
<evidence type="ECO:0000259" key="5">
    <source>
        <dbReference type="PROSITE" id="PS01358"/>
    </source>
</evidence>
<comment type="caution">
    <text evidence="6">The sequence shown here is derived from an EMBL/GenBank/DDBJ whole genome shotgun (WGS) entry which is preliminary data.</text>
</comment>
<feature type="region of interest" description="Disordered" evidence="4">
    <location>
        <begin position="302"/>
        <end position="326"/>
    </location>
</feature>
<evidence type="ECO:0000256" key="1">
    <source>
        <dbReference type="ARBA" id="ARBA00022723"/>
    </source>
</evidence>
<feature type="compositionally biased region" description="Polar residues" evidence="4">
    <location>
        <begin position="349"/>
        <end position="366"/>
    </location>
</feature>
<sequence>MAESNETRGLSCSVCYNHFKSDEVQFVPRNLNCGHTYCTEPKTLNRLLVVKYSQVYGKHAGHDCKLATDIVTTTREELRGWSKKLGDNYDLIKKSRKSVIDTKDSILNTQHYVRNRIMKHTGVLNSCMRRREVVLKCEVDERTKKKLELLDAQESAMTDIVNKCEEAYSLIQKCQNNDSALVEEKTKISRLVQEISTLMEKCELEPVEKDNLTYYFEYDIAYTLENTIGEIRLLKPGQIEDPLAGLNKHELLRALVRQETKDAATQTDEIQGGNDDHPLFQSLLQGLEEIVHTGLTTSSWNDGNSLEITEQNTDSSESGVSESAAEEFDAIAEDVRSTDARSRFTLLSSPDQPEHVISTSANSTPPRQQRLRLSSSLTLPEHITHLSNTAGFSLDNSQLLASKDRTKCSAADCKSPDTFPSLKCQYCRRIFCPSCAPLAFSCRKSAVGHSFVSNLRNRGPRTSRVRSREKKPKKDTDPPWQCGICTMLNGPQVLVCLGCSSLREFEAQEGRSVCPMCTLVNEPGKTNCELCGTDLVSKGQVEVVFEPE</sequence>
<dbReference type="AlphaFoldDB" id="A0AAD9Q0L7"/>
<dbReference type="InterPro" id="IPR001876">
    <property type="entry name" value="Znf_RanBP2"/>
</dbReference>
<feature type="region of interest" description="Disordered" evidence="4">
    <location>
        <begin position="349"/>
        <end position="371"/>
    </location>
</feature>
<accession>A0AAD9Q0L7</accession>
<evidence type="ECO:0000313" key="7">
    <source>
        <dbReference type="Proteomes" id="UP001249851"/>
    </source>
</evidence>
<reference evidence="6" key="2">
    <citation type="journal article" date="2023" name="Science">
        <title>Genomic signatures of disease resistance in endangered staghorn corals.</title>
        <authorList>
            <person name="Vollmer S.V."/>
            <person name="Selwyn J.D."/>
            <person name="Despard B.A."/>
            <person name="Roesel C.L."/>
        </authorList>
    </citation>
    <scope>NUCLEOTIDE SEQUENCE</scope>
    <source>
        <strain evidence="6">K2</strain>
    </source>
</reference>
<name>A0AAD9Q0L7_ACRCE</name>
<keyword evidence="2" id="KW-0863">Zinc-finger</keyword>
<feature type="region of interest" description="Disordered" evidence="4">
    <location>
        <begin position="457"/>
        <end position="478"/>
    </location>
</feature>
<proteinExistence type="predicted"/>
<evidence type="ECO:0000313" key="6">
    <source>
        <dbReference type="EMBL" id="KAK2552570.1"/>
    </source>
</evidence>
<dbReference type="InterPro" id="IPR013083">
    <property type="entry name" value="Znf_RING/FYVE/PHD"/>
</dbReference>
<protein>
    <recommendedName>
        <fullName evidence="5">RanBP2-type domain-containing protein</fullName>
    </recommendedName>
</protein>
<reference evidence="6" key="1">
    <citation type="journal article" date="2023" name="G3 (Bethesda)">
        <title>Whole genome assembly and annotation of the endangered Caribbean coral Acropora cervicornis.</title>
        <authorList>
            <person name="Selwyn J.D."/>
            <person name="Vollmer S.V."/>
        </authorList>
    </citation>
    <scope>NUCLEOTIDE SEQUENCE</scope>
    <source>
        <strain evidence="6">K2</strain>
    </source>
</reference>
<dbReference type="GO" id="GO:0008270">
    <property type="term" value="F:zinc ion binding"/>
    <property type="evidence" value="ECO:0007669"/>
    <property type="project" value="UniProtKB-KW"/>
</dbReference>
<evidence type="ECO:0000256" key="2">
    <source>
        <dbReference type="ARBA" id="ARBA00022771"/>
    </source>
</evidence>
<organism evidence="6 7">
    <name type="scientific">Acropora cervicornis</name>
    <name type="common">Staghorn coral</name>
    <dbReference type="NCBI Taxonomy" id="6130"/>
    <lineage>
        <taxon>Eukaryota</taxon>
        <taxon>Metazoa</taxon>
        <taxon>Cnidaria</taxon>
        <taxon>Anthozoa</taxon>
        <taxon>Hexacorallia</taxon>
        <taxon>Scleractinia</taxon>
        <taxon>Astrocoeniina</taxon>
        <taxon>Acroporidae</taxon>
        <taxon>Acropora</taxon>
    </lineage>
</organism>
<keyword evidence="1" id="KW-0479">Metal-binding</keyword>
<dbReference type="Proteomes" id="UP001249851">
    <property type="component" value="Unassembled WGS sequence"/>
</dbReference>
<dbReference type="SMART" id="SM00547">
    <property type="entry name" value="ZnF_RBZ"/>
    <property type="match status" value="2"/>
</dbReference>
<dbReference type="PROSITE" id="PS01358">
    <property type="entry name" value="ZF_RANBP2_1"/>
    <property type="match status" value="1"/>
</dbReference>
<dbReference type="Gene3D" id="2.30.30.380">
    <property type="entry name" value="Zn-finger domain of Sec23/24"/>
    <property type="match status" value="1"/>
</dbReference>
<feature type="compositionally biased region" description="Polar residues" evidence="4">
    <location>
        <begin position="302"/>
        <end position="314"/>
    </location>
</feature>
<dbReference type="EMBL" id="JARQWQ010000085">
    <property type="protein sequence ID" value="KAK2552570.1"/>
    <property type="molecule type" value="Genomic_DNA"/>
</dbReference>
<keyword evidence="7" id="KW-1185">Reference proteome</keyword>
<feature type="compositionally biased region" description="Basic residues" evidence="4">
    <location>
        <begin position="458"/>
        <end position="471"/>
    </location>
</feature>
<gene>
    <name evidence="6" type="ORF">P5673_026216</name>
</gene>